<sequence>MVGRCLGTMNEIEPSAYPLFINTDYIHFPVPGAIRHYVPLLDPKEKTKEPGLLTLANPDFQVKQGVIFEKPKRQYKPKQKKVNSEPPRPKRKYTKRKPAEKTMIGGGDFSFVFKYYDKVMETRRKNGTDSESFPYIPRDPNKPRYRTKRVTFSDKVIKGIDPLGTL</sequence>
<protein>
    <submittedName>
        <fullName evidence="3">Uncharacterized protein</fullName>
    </submittedName>
</protein>
<evidence type="ECO:0000256" key="1">
    <source>
        <dbReference type="SAM" id="MobiDB-lite"/>
    </source>
</evidence>
<keyword evidence="2" id="KW-1185">Reference proteome</keyword>
<reference evidence="3" key="1">
    <citation type="submission" date="2016-11" db="UniProtKB">
        <authorList>
            <consortium name="WormBaseParasite"/>
        </authorList>
    </citation>
    <scope>IDENTIFICATION</scope>
</reference>
<dbReference type="AlphaFoldDB" id="A0A1I7TRJ0"/>
<dbReference type="Proteomes" id="UP000095282">
    <property type="component" value="Unplaced"/>
</dbReference>
<evidence type="ECO:0000313" key="2">
    <source>
        <dbReference type="Proteomes" id="UP000095282"/>
    </source>
</evidence>
<feature type="region of interest" description="Disordered" evidence="1">
    <location>
        <begin position="71"/>
        <end position="99"/>
    </location>
</feature>
<organism evidence="2 3">
    <name type="scientific">Caenorhabditis tropicalis</name>
    <dbReference type="NCBI Taxonomy" id="1561998"/>
    <lineage>
        <taxon>Eukaryota</taxon>
        <taxon>Metazoa</taxon>
        <taxon>Ecdysozoa</taxon>
        <taxon>Nematoda</taxon>
        <taxon>Chromadorea</taxon>
        <taxon>Rhabditida</taxon>
        <taxon>Rhabditina</taxon>
        <taxon>Rhabditomorpha</taxon>
        <taxon>Rhabditoidea</taxon>
        <taxon>Rhabditidae</taxon>
        <taxon>Peloderinae</taxon>
        <taxon>Caenorhabditis</taxon>
    </lineage>
</organism>
<feature type="region of interest" description="Disordered" evidence="1">
    <location>
        <begin position="125"/>
        <end position="145"/>
    </location>
</feature>
<name>A0A1I7TRJ0_9PELO</name>
<proteinExistence type="predicted"/>
<evidence type="ECO:0000313" key="3">
    <source>
        <dbReference type="WBParaSite" id="Csp11.Scaffold629.g11056.t1"/>
    </source>
</evidence>
<accession>A0A1I7TRJ0</accession>
<feature type="compositionally biased region" description="Basic residues" evidence="1">
    <location>
        <begin position="89"/>
        <end position="98"/>
    </location>
</feature>
<dbReference type="WBParaSite" id="Csp11.Scaffold629.g11056.t1">
    <property type="protein sequence ID" value="Csp11.Scaffold629.g11056.t1"/>
    <property type="gene ID" value="Csp11.Scaffold629.g11056"/>
</dbReference>